<comment type="caution">
    <text evidence="8">The sequence shown here is derived from an EMBL/GenBank/DDBJ whole genome shotgun (WGS) entry which is preliminary data.</text>
</comment>
<evidence type="ECO:0000259" key="7">
    <source>
        <dbReference type="Pfam" id="PF06813"/>
    </source>
</evidence>
<feature type="transmembrane region" description="Helical" evidence="6">
    <location>
        <begin position="358"/>
        <end position="377"/>
    </location>
</feature>
<dbReference type="GeneID" id="40333838"/>
<evidence type="ECO:0000256" key="1">
    <source>
        <dbReference type="ARBA" id="ARBA00004141"/>
    </source>
</evidence>
<evidence type="ECO:0000313" key="8">
    <source>
        <dbReference type="EMBL" id="RNE96242.1"/>
    </source>
</evidence>
<proteinExistence type="predicted"/>
<feature type="transmembrane region" description="Helical" evidence="6">
    <location>
        <begin position="418"/>
        <end position="438"/>
    </location>
</feature>
<evidence type="ECO:0000256" key="6">
    <source>
        <dbReference type="SAM" id="Phobius"/>
    </source>
</evidence>
<feature type="transmembrane region" description="Helical" evidence="6">
    <location>
        <begin position="103"/>
        <end position="125"/>
    </location>
</feature>
<keyword evidence="2 6" id="KW-0812">Transmembrane</keyword>
<dbReference type="InterPro" id="IPR010658">
    <property type="entry name" value="Nodulin-like"/>
</dbReference>
<reference evidence="8 9" key="1">
    <citation type="journal article" date="2018" name="BMC Genomics">
        <title>Genomic comparison of Trypanosoma conorhini and Trypanosoma rangeli to Trypanosoma cruzi strains of high and low virulence.</title>
        <authorList>
            <person name="Bradwell K.R."/>
            <person name="Koparde V.N."/>
            <person name="Matveyev A.V."/>
            <person name="Serrano M.G."/>
            <person name="Alves J.M."/>
            <person name="Parikh H."/>
            <person name="Huang B."/>
            <person name="Lee V."/>
            <person name="Espinosa-Alvarez O."/>
            <person name="Ortiz P.A."/>
            <person name="Costa-Martins A.G."/>
            <person name="Teixeira M.M."/>
            <person name="Buck G.A."/>
        </authorList>
    </citation>
    <scope>NUCLEOTIDE SEQUENCE [LARGE SCALE GENOMIC DNA]</scope>
    <source>
        <strain evidence="8 9">AM80</strain>
    </source>
</reference>
<dbReference type="OMA" id="YLMSVML"/>
<feature type="transmembrane region" description="Helical" evidence="6">
    <location>
        <begin position="458"/>
        <end position="483"/>
    </location>
</feature>
<evidence type="ECO:0000256" key="4">
    <source>
        <dbReference type="ARBA" id="ARBA00023136"/>
    </source>
</evidence>
<feature type="compositionally biased region" description="Polar residues" evidence="5">
    <location>
        <begin position="235"/>
        <end position="250"/>
    </location>
</feature>
<dbReference type="PANTHER" id="PTHR21576">
    <property type="entry name" value="UNCHARACTERIZED NODULIN-LIKE PROTEIN"/>
    <property type="match status" value="1"/>
</dbReference>
<evidence type="ECO:0000313" key="9">
    <source>
        <dbReference type="Proteomes" id="UP000283634"/>
    </source>
</evidence>
<dbReference type="AlphaFoldDB" id="A0A422MSP6"/>
<dbReference type="Pfam" id="PF06813">
    <property type="entry name" value="Nodulin-like"/>
    <property type="match status" value="1"/>
</dbReference>
<feature type="transmembrane region" description="Helical" evidence="6">
    <location>
        <begin position="12"/>
        <end position="35"/>
    </location>
</feature>
<feature type="transmembrane region" description="Helical" evidence="6">
    <location>
        <begin position="163"/>
        <end position="190"/>
    </location>
</feature>
<dbReference type="Proteomes" id="UP000283634">
    <property type="component" value="Unassembled WGS sequence"/>
</dbReference>
<sequence length="522" mass="57233">MLLDYAGPMWVLIIATTSCALGALLFGLTFHGLIAASVVRISVFCAFLDFGCTWFDAGSLMAVLGSFPKTRGFVVALMKTYGGIGASVLAVINYSFFGDNYAAYMYFMTIAVVVLGCIAIAFVRFPPYHLVDYEKKTVPQEIQERRRLIEPYYLRQAPPMRRFILGCLIIVALIIYLTTQSLCVAFVSGISDDTRMGITIGAIVLVLLLSVIAAPFPFLGGMSQPPNEFLPPLPSNSTEEQQGEEVSQTQEADKAEMEEVAQSGLDPQYQGSFWQDLGTPDLWMLFWTTLVTWGSGVVISLNSAQIYRSLNNNEYDAATNTMYSAILGVGNGVSRLAMGVLEVMLLRRPPEQRPAISCLLPIASCCLFLSVLVLLVLPLRSKAIMIGFFLGGFGNGLAWALTALVMRSLYAKDIGKHYNFMFLAALLGIIAINRFAYGEQYTQAARKGNSYPHCGGKAYIQNGFIVLLCVNASAIVTSVLVHIRFTRYVRKTRASLGAGGHELNASDTEARKSFRTPKKKKK</sequence>
<feature type="region of interest" description="Disordered" evidence="5">
    <location>
        <begin position="229"/>
        <end position="261"/>
    </location>
</feature>
<name>A0A422MSP6_TRYRA</name>
<feature type="transmembrane region" description="Helical" evidence="6">
    <location>
        <begin position="41"/>
        <end position="64"/>
    </location>
</feature>
<feature type="domain" description="Nodulin-like" evidence="7">
    <location>
        <begin position="3"/>
        <end position="139"/>
    </location>
</feature>
<keyword evidence="4 6" id="KW-0472">Membrane</keyword>
<dbReference type="OrthoDB" id="410267at2759"/>
<feature type="transmembrane region" description="Helical" evidence="6">
    <location>
        <begin position="76"/>
        <end position="97"/>
    </location>
</feature>
<dbReference type="InterPro" id="IPR036259">
    <property type="entry name" value="MFS_trans_sf"/>
</dbReference>
<dbReference type="GO" id="GO:0016020">
    <property type="term" value="C:membrane"/>
    <property type="evidence" value="ECO:0007669"/>
    <property type="project" value="UniProtKB-SubCell"/>
</dbReference>
<dbReference type="PANTHER" id="PTHR21576:SF157">
    <property type="entry name" value="NODULIN-LIKE DOMAIN-CONTAINING PROTEIN"/>
    <property type="match status" value="1"/>
</dbReference>
<feature type="transmembrane region" description="Helical" evidence="6">
    <location>
        <begin position="383"/>
        <end position="406"/>
    </location>
</feature>
<dbReference type="SUPFAM" id="SSF103473">
    <property type="entry name" value="MFS general substrate transporter"/>
    <property type="match status" value="1"/>
</dbReference>
<dbReference type="Gene3D" id="1.20.1250.20">
    <property type="entry name" value="MFS general substrate transporter like domains"/>
    <property type="match status" value="2"/>
</dbReference>
<feature type="transmembrane region" description="Helical" evidence="6">
    <location>
        <begin position="282"/>
        <end position="301"/>
    </location>
</feature>
<keyword evidence="3 6" id="KW-1133">Transmembrane helix</keyword>
<keyword evidence="9" id="KW-1185">Reference proteome</keyword>
<evidence type="ECO:0000256" key="3">
    <source>
        <dbReference type="ARBA" id="ARBA00022989"/>
    </source>
</evidence>
<dbReference type="RefSeq" id="XP_029233592.1">
    <property type="nucleotide sequence ID" value="XM_029386561.1"/>
</dbReference>
<comment type="subcellular location">
    <subcellularLocation>
        <location evidence="1">Membrane</location>
        <topology evidence="1">Multi-pass membrane protein</topology>
    </subcellularLocation>
</comment>
<evidence type="ECO:0000256" key="2">
    <source>
        <dbReference type="ARBA" id="ARBA00022692"/>
    </source>
</evidence>
<protein>
    <recommendedName>
        <fullName evidence="7">Nodulin-like domain-containing protein</fullName>
    </recommendedName>
</protein>
<feature type="transmembrane region" description="Helical" evidence="6">
    <location>
        <begin position="196"/>
        <end position="219"/>
    </location>
</feature>
<gene>
    <name evidence="8" type="ORF">TraAM80_09905</name>
</gene>
<dbReference type="EMBL" id="MKGL01000721">
    <property type="protein sequence ID" value="RNE96242.1"/>
    <property type="molecule type" value="Genomic_DNA"/>
</dbReference>
<organism evidence="8 9">
    <name type="scientific">Trypanosoma rangeli</name>
    <dbReference type="NCBI Taxonomy" id="5698"/>
    <lineage>
        <taxon>Eukaryota</taxon>
        <taxon>Discoba</taxon>
        <taxon>Euglenozoa</taxon>
        <taxon>Kinetoplastea</taxon>
        <taxon>Metakinetoplastina</taxon>
        <taxon>Trypanosomatida</taxon>
        <taxon>Trypanosomatidae</taxon>
        <taxon>Trypanosoma</taxon>
        <taxon>Herpetosoma</taxon>
    </lineage>
</organism>
<dbReference type="VEuPathDB" id="TriTrypDB:TRSC58_06954"/>
<evidence type="ECO:0000256" key="5">
    <source>
        <dbReference type="SAM" id="MobiDB-lite"/>
    </source>
</evidence>
<accession>A0A422MSP6</accession>